<organism evidence="3 4">
    <name type="scientific">Tanacetum coccineum</name>
    <dbReference type="NCBI Taxonomy" id="301880"/>
    <lineage>
        <taxon>Eukaryota</taxon>
        <taxon>Viridiplantae</taxon>
        <taxon>Streptophyta</taxon>
        <taxon>Embryophyta</taxon>
        <taxon>Tracheophyta</taxon>
        <taxon>Spermatophyta</taxon>
        <taxon>Magnoliopsida</taxon>
        <taxon>eudicotyledons</taxon>
        <taxon>Gunneridae</taxon>
        <taxon>Pentapetalae</taxon>
        <taxon>asterids</taxon>
        <taxon>campanulids</taxon>
        <taxon>Asterales</taxon>
        <taxon>Asteraceae</taxon>
        <taxon>Asteroideae</taxon>
        <taxon>Anthemideae</taxon>
        <taxon>Anthemidinae</taxon>
        <taxon>Tanacetum</taxon>
    </lineage>
</organism>
<dbReference type="GO" id="GO:0003964">
    <property type="term" value="F:RNA-directed DNA polymerase activity"/>
    <property type="evidence" value="ECO:0007669"/>
    <property type="project" value="UniProtKB-KW"/>
</dbReference>
<feature type="compositionally biased region" description="Basic and acidic residues" evidence="1">
    <location>
        <begin position="21"/>
        <end position="36"/>
    </location>
</feature>
<dbReference type="Proteomes" id="UP001151760">
    <property type="component" value="Unassembled WGS sequence"/>
</dbReference>
<comment type="caution">
    <text evidence="3">The sequence shown here is derived from an EMBL/GenBank/DDBJ whole genome shotgun (WGS) entry which is preliminary data.</text>
</comment>
<dbReference type="InterPro" id="IPR032567">
    <property type="entry name" value="RTL1-rel"/>
</dbReference>
<keyword evidence="3" id="KW-0548">Nucleotidyltransferase</keyword>
<dbReference type="EMBL" id="BQNB010020759">
    <property type="protein sequence ID" value="GJT99316.1"/>
    <property type="molecule type" value="Genomic_DNA"/>
</dbReference>
<dbReference type="PANTHER" id="PTHR15503:SF45">
    <property type="entry name" value="RNA-DIRECTED DNA POLYMERASE HOMOLOG"/>
    <property type="match status" value="1"/>
</dbReference>
<sequence length="312" mass="36308">MIHRGFLFEERPNEAIDVPIEDEKSPSSEPRGSPHDAYECVEGKKVKVVAATLEGPALTWWNAKVATMGLETINQMPWNEMKQLMTAEFCPIEEVQRIEHELWNLKVKEYNIMAYTQRFNELALMCPRMFEPKRVKVDAYIRGLTENIKGEIIYSKPTNLNEAMRMARKLMEQKLQARDERILEGKKRKWENFKWNSMVSSGSLPESHKYVERGYHLFLAHVTEKKSKEKQLEDVPVIRDFTEVFPNDLSGLPPPRQVEFQNDLVLGATPIARAPYRLAPSEMRELSVQLQEVMEKGFIRQSSAPWDHRCCL</sequence>
<evidence type="ECO:0000259" key="2">
    <source>
        <dbReference type="Pfam" id="PF19259"/>
    </source>
</evidence>
<reference evidence="3" key="1">
    <citation type="journal article" date="2022" name="Int. J. Mol. Sci.">
        <title>Draft Genome of Tanacetum Coccineum: Genomic Comparison of Closely Related Tanacetum-Family Plants.</title>
        <authorList>
            <person name="Yamashiro T."/>
            <person name="Shiraishi A."/>
            <person name="Nakayama K."/>
            <person name="Satake H."/>
        </authorList>
    </citation>
    <scope>NUCLEOTIDE SEQUENCE</scope>
</reference>
<evidence type="ECO:0000256" key="1">
    <source>
        <dbReference type="SAM" id="MobiDB-lite"/>
    </source>
</evidence>
<gene>
    <name evidence="3" type="ORF">Tco_1094834</name>
</gene>
<dbReference type="Gene3D" id="3.10.10.10">
    <property type="entry name" value="HIV Type 1 Reverse Transcriptase, subunit A, domain 1"/>
    <property type="match status" value="1"/>
</dbReference>
<protein>
    <submittedName>
        <fullName evidence="3">Reverse transcriptase domain-containing protein</fullName>
    </submittedName>
</protein>
<dbReference type="Pfam" id="PF19259">
    <property type="entry name" value="Ty3_capsid"/>
    <property type="match status" value="1"/>
</dbReference>
<keyword evidence="4" id="KW-1185">Reference proteome</keyword>
<dbReference type="InterPro" id="IPR045358">
    <property type="entry name" value="Ty3_capsid"/>
</dbReference>
<evidence type="ECO:0000313" key="3">
    <source>
        <dbReference type="EMBL" id="GJT99316.1"/>
    </source>
</evidence>
<keyword evidence="3" id="KW-0808">Transferase</keyword>
<evidence type="ECO:0000313" key="4">
    <source>
        <dbReference type="Proteomes" id="UP001151760"/>
    </source>
</evidence>
<dbReference type="InterPro" id="IPR043502">
    <property type="entry name" value="DNA/RNA_pol_sf"/>
</dbReference>
<dbReference type="SUPFAM" id="SSF56672">
    <property type="entry name" value="DNA/RNA polymerases"/>
    <property type="match status" value="1"/>
</dbReference>
<feature type="domain" description="Ty3 transposon capsid-like protein" evidence="2">
    <location>
        <begin position="42"/>
        <end position="169"/>
    </location>
</feature>
<dbReference type="PANTHER" id="PTHR15503">
    <property type="entry name" value="LDOC1 RELATED"/>
    <property type="match status" value="1"/>
</dbReference>
<accession>A0ABQ5IGL5</accession>
<keyword evidence="3" id="KW-0695">RNA-directed DNA polymerase</keyword>
<reference evidence="3" key="2">
    <citation type="submission" date="2022-01" db="EMBL/GenBank/DDBJ databases">
        <authorList>
            <person name="Yamashiro T."/>
            <person name="Shiraishi A."/>
            <person name="Satake H."/>
            <person name="Nakayama K."/>
        </authorList>
    </citation>
    <scope>NUCLEOTIDE SEQUENCE</scope>
</reference>
<proteinExistence type="predicted"/>
<name>A0ABQ5IGL5_9ASTR</name>
<feature type="region of interest" description="Disordered" evidence="1">
    <location>
        <begin position="17"/>
        <end position="36"/>
    </location>
</feature>